<accession>S4NC87</accession>
<feature type="region of interest" description="Disordered" evidence="1">
    <location>
        <begin position="60"/>
        <end position="85"/>
    </location>
</feature>
<dbReference type="PATRIC" id="fig|1423780.4.peg.300"/>
<keyword evidence="4" id="KW-1185">Reference proteome</keyword>
<evidence type="ECO:0000259" key="2">
    <source>
        <dbReference type="Pfam" id="PF07872"/>
    </source>
</evidence>
<dbReference type="Pfam" id="PF07872">
    <property type="entry name" value="DUF1659"/>
    <property type="match status" value="1"/>
</dbReference>
<comment type="caution">
    <text evidence="3">The sequence shown here is derived from an EMBL/GenBank/DDBJ whole genome shotgun (WGS) entry which is preliminary data.</text>
</comment>
<evidence type="ECO:0000256" key="1">
    <source>
        <dbReference type="SAM" id="MobiDB-lite"/>
    </source>
</evidence>
<name>S4NC87_9LACO</name>
<dbReference type="RefSeq" id="WP_020280857.1">
    <property type="nucleotide sequence ID" value="NZ_AZED01000011.1"/>
</dbReference>
<dbReference type="EMBL" id="BASH01000002">
    <property type="protein sequence ID" value="GAD16404.1"/>
    <property type="molecule type" value="Genomic_DNA"/>
</dbReference>
<sequence>MQKDWMKSNVTYTLVNEDHKKGVKHSFAYVTENVTAEKVASFAKVLESLIDGNITDASVSSTDHVELSDAPKAQPAPAAPAAPKA</sequence>
<evidence type="ECO:0000313" key="3">
    <source>
        <dbReference type="EMBL" id="GAD16404.1"/>
    </source>
</evidence>
<evidence type="ECO:0000313" key="4">
    <source>
        <dbReference type="Proteomes" id="UP000016361"/>
    </source>
</evidence>
<dbReference type="AlphaFoldDB" id="S4NC87"/>
<gene>
    <name evidence="3" type="ORF">LOT_0942</name>
</gene>
<feature type="compositionally biased region" description="Low complexity" evidence="1">
    <location>
        <begin position="70"/>
        <end position="85"/>
    </location>
</feature>
<protein>
    <recommendedName>
        <fullName evidence="2">DUF1659 domain-containing protein</fullName>
    </recommendedName>
</protein>
<dbReference type="GeneID" id="301047585"/>
<reference evidence="4" key="1">
    <citation type="journal article" date="2013" name="Genome Announc.">
        <title>Draft Genome Sequence of D-Branched-Chain Amino Acid Producer Lactobacillus otakiensis JCM 15040T, Isolated from a Traditional Japanese Pickle.</title>
        <authorList>
            <person name="Doi K."/>
            <person name="Mori K."/>
            <person name="Mutaguchi Y."/>
            <person name="Tashiro K."/>
            <person name="Fujino Y."/>
            <person name="Ohmori T."/>
            <person name="Kuhara S."/>
            <person name="Ohshima T."/>
        </authorList>
    </citation>
    <scope>NUCLEOTIDE SEQUENCE [LARGE SCALE GENOMIC DNA]</scope>
    <source>
        <strain evidence="4">JCM 15040</strain>
    </source>
</reference>
<dbReference type="OrthoDB" id="2322664at2"/>
<proteinExistence type="predicted"/>
<dbReference type="STRING" id="1423780.FD05_GL000299"/>
<feature type="domain" description="DUF1659" evidence="2">
    <location>
        <begin position="3"/>
        <end position="63"/>
    </location>
</feature>
<organism evidence="3 4">
    <name type="scientific">Lentilactobacillus otakiensis DSM 19908 = JCM 15040</name>
    <dbReference type="NCBI Taxonomy" id="1423780"/>
    <lineage>
        <taxon>Bacteria</taxon>
        <taxon>Bacillati</taxon>
        <taxon>Bacillota</taxon>
        <taxon>Bacilli</taxon>
        <taxon>Lactobacillales</taxon>
        <taxon>Lactobacillaceae</taxon>
        <taxon>Lentilactobacillus</taxon>
    </lineage>
</organism>
<dbReference type="eggNOG" id="ENOG502ZR18">
    <property type="taxonomic scope" value="Bacteria"/>
</dbReference>
<dbReference type="Proteomes" id="UP000016361">
    <property type="component" value="Unassembled WGS sequence"/>
</dbReference>
<dbReference type="InterPro" id="IPR012454">
    <property type="entry name" value="DUF1659"/>
</dbReference>